<dbReference type="Gene3D" id="3.40.1550.10">
    <property type="entry name" value="CheC-like"/>
    <property type="match status" value="1"/>
</dbReference>
<dbReference type="EMBL" id="JAGKQQ010000002">
    <property type="protein sequence ID" value="MBP3960621.1"/>
    <property type="molecule type" value="Genomic_DNA"/>
</dbReference>
<dbReference type="SUPFAM" id="SSF103039">
    <property type="entry name" value="CheC-like"/>
    <property type="match status" value="1"/>
</dbReference>
<evidence type="ECO:0000313" key="4">
    <source>
        <dbReference type="Proteomes" id="UP000676565"/>
    </source>
</evidence>
<feature type="domain" description="Chemotaxis phosphatase CheX-like" evidence="2">
    <location>
        <begin position="51"/>
        <end position="140"/>
    </location>
</feature>
<name>A0ABS5C3Q7_9BACT</name>
<protein>
    <submittedName>
        <fullName evidence="3">Chemotaxis protein CheX</fullName>
    </submittedName>
</protein>
<evidence type="ECO:0000259" key="2">
    <source>
        <dbReference type="Pfam" id="PF13690"/>
    </source>
</evidence>
<gene>
    <name evidence="3" type="ORF">J8F10_35810</name>
</gene>
<accession>A0ABS5C3Q7</accession>
<keyword evidence="4" id="KW-1185">Reference proteome</keyword>
<dbReference type="InterPro" id="IPR028051">
    <property type="entry name" value="CheX-like_dom"/>
</dbReference>
<organism evidence="3 4">
    <name type="scientific">Gemmata palustris</name>
    <dbReference type="NCBI Taxonomy" id="2822762"/>
    <lineage>
        <taxon>Bacteria</taxon>
        <taxon>Pseudomonadati</taxon>
        <taxon>Planctomycetota</taxon>
        <taxon>Planctomycetia</taxon>
        <taxon>Gemmatales</taxon>
        <taxon>Gemmataceae</taxon>
        <taxon>Gemmata</taxon>
    </lineage>
</organism>
<dbReference type="Proteomes" id="UP000676565">
    <property type="component" value="Unassembled WGS sequence"/>
</dbReference>
<comment type="caution">
    <text evidence="3">The sequence shown here is derived from an EMBL/GenBank/DDBJ whole genome shotgun (WGS) entry which is preliminary data.</text>
</comment>
<dbReference type="InterPro" id="IPR028976">
    <property type="entry name" value="CheC-like_sf"/>
</dbReference>
<evidence type="ECO:0000313" key="3">
    <source>
        <dbReference type="EMBL" id="MBP3960621.1"/>
    </source>
</evidence>
<sequence>MAQILAPTIAFPPAVSKAVEEAATAFFKTSCNMTHVPNGKVDEDAPSAGIMSTISFMGDPPWAFALAFPEESAVTVAKVFAGFEIEFESPDMGDLVGEIANVIAGDISARLAKKGIKAVMSLPTVVRGGSVSLLVPSGVSTTRLVFSGPGGSCWFNLVGTRTDGLNFRRPGA</sequence>
<evidence type="ECO:0000256" key="1">
    <source>
        <dbReference type="ARBA" id="ARBA00022500"/>
    </source>
</evidence>
<proteinExistence type="predicted"/>
<dbReference type="Pfam" id="PF13690">
    <property type="entry name" value="CheX"/>
    <property type="match status" value="1"/>
</dbReference>
<keyword evidence="1" id="KW-0145">Chemotaxis</keyword>
<dbReference type="RefSeq" id="WP_210662840.1">
    <property type="nucleotide sequence ID" value="NZ_JAGKQQ010000002.1"/>
</dbReference>
<reference evidence="3 4" key="1">
    <citation type="submission" date="2021-04" db="EMBL/GenBank/DDBJ databases">
        <authorList>
            <person name="Ivanova A."/>
        </authorList>
    </citation>
    <scope>NUCLEOTIDE SEQUENCE [LARGE SCALE GENOMIC DNA]</scope>
    <source>
        <strain evidence="3 4">G18</strain>
    </source>
</reference>